<comment type="caution">
    <text evidence="1">The sequence shown here is derived from an EMBL/GenBank/DDBJ whole genome shotgun (WGS) entry which is preliminary data.</text>
</comment>
<evidence type="ECO:0000313" key="1">
    <source>
        <dbReference type="EMBL" id="KAI3814113.1"/>
    </source>
</evidence>
<name>A0ACB9J338_9ASTR</name>
<dbReference type="EMBL" id="CM042023">
    <property type="protein sequence ID" value="KAI3814113.1"/>
    <property type="molecule type" value="Genomic_DNA"/>
</dbReference>
<reference evidence="2" key="1">
    <citation type="journal article" date="2022" name="Mol. Ecol. Resour.">
        <title>The genomes of chicory, endive, great burdock and yacon provide insights into Asteraceae palaeo-polyploidization history and plant inulin production.</title>
        <authorList>
            <person name="Fan W."/>
            <person name="Wang S."/>
            <person name="Wang H."/>
            <person name="Wang A."/>
            <person name="Jiang F."/>
            <person name="Liu H."/>
            <person name="Zhao H."/>
            <person name="Xu D."/>
            <person name="Zhang Y."/>
        </authorList>
    </citation>
    <scope>NUCLEOTIDE SEQUENCE [LARGE SCALE GENOMIC DNA]</scope>
    <source>
        <strain evidence="2">cv. Yunnan</strain>
    </source>
</reference>
<gene>
    <name evidence="1" type="ORF">L1987_18859</name>
</gene>
<organism evidence="1 2">
    <name type="scientific">Smallanthus sonchifolius</name>
    <dbReference type="NCBI Taxonomy" id="185202"/>
    <lineage>
        <taxon>Eukaryota</taxon>
        <taxon>Viridiplantae</taxon>
        <taxon>Streptophyta</taxon>
        <taxon>Embryophyta</taxon>
        <taxon>Tracheophyta</taxon>
        <taxon>Spermatophyta</taxon>
        <taxon>Magnoliopsida</taxon>
        <taxon>eudicotyledons</taxon>
        <taxon>Gunneridae</taxon>
        <taxon>Pentapetalae</taxon>
        <taxon>asterids</taxon>
        <taxon>campanulids</taxon>
        <taxon>Asterales</taxon>
        <taxon>Asteraceae</taxon>
        <taxon>Asteroideae</taxon>
        <taxon>Heliantheae alliance</taxon>
        <taxon>Millerieae</taxon>
        <taxon>Smallanthus</taxon>
    </lineage>
</organism>
<evidence type="ECO:0000313" key="2">
    <source>
        <dbReference type="Proteomes" id="UP001056120"/>
    </source>
</evidence>
<protein>
    <submittedName>
        <fullName evidence="1">Uncharacterized protein</fullName>
    </submittedName>
</protein>
<sequence>MASDARRRRIAEKGSDRLALITGGRAPNPPTSAEAQSLHSSNALCPPSLTDEDLSEIGGSKVQPVLCKSESSKMESNVSPNKSKHETMKIHLPLVLLLFINAIITVGPLVLDAMKLIQQELNSASEETETYNLGSPFEWGMLFKTVLHAFFMDSFIYSVVVVCATSFFQKFG</sequence>
<accession>A0ACB9J338</accession>
<dbReference type="Proteomes" id="UP001056120">
    <property type="component" value="Linkage Group LG06"/>
</dbReference>
<reference evidence="1 2" key="2">
    <citation type="journal article" date="2022" name="Mol. Ecol. Resour.">
        <title>The genomes of chicory, endive, great burdock and yacon provide insights into Asteraceae paleo-polyploidization history and plant inulin production.</title>
        <authorList>
            <person name="Fan W."/>
            <person name="Wang S."/>
            <person name="Wang H."/>
            <person name="Wang A."/>
            <person name="Jiang F."/>
            <person name="Liu H."/>
            <person name="Zhao H."/>
            <person name="Xu D."/>
            <person name="Zhang Y."/>
        </authorList>
    </citation>
    <scope>NUCLEOTIDE SEQUENCE [LARGE SCALE GENOMIC DNA]</scope>
    <source>
        <strain evidence="2">cv. Yunnan</strain>
        <tissue evidence="1">Leaves</tissue>
    </source>
</reference>
<proteinExistence type="predicted"/>
<keyword evidence="2" id="KW-1185">Reference proteome</keyword>